<dbReference type="RefSeq" id="WP_081176231.1">
    <property type="nucleotide sequence ID" value="NZ_MSPX01000008.1"/>
</dbReference>
<accession>A0ABX3PDT2</accession>
<proteinExistence type="predicted"/>
<reference evidence="2 3" key="1">
    <citation type="journal article" date="2017" name="Antonie Van Leeuwenhoek">
        <title>Rhizobium rhizosphaerae sp. nov., a novel species isolated from rice rhizosphere.</title>
        <authorList>
            <person name="Zhao J.J."/>
            <person name="Zhang J."/>
            <person name="Zhang R.J."/>
            <person name="Zhang C.W."/>
            <person name="Yin H.Q."/>
            <person name="Zhang X.X."/>
        </authorList>
    </citation>
    <scope>NUCLEOTIDE SEQUENCE [LARGE SCALE GENOMIC DNA]</scope>
    <source>
        <strain evidence="2 3">RD15</strain>
    </source>
</reference>
<comment type="caution">
    <text evidence="2">The sequence shown here is derived from an EMBL/GenBank/DDBJ whole genome shotgun (WGS) entry which is preliminary data.</text>
</comment>
<evidence type="ECO:0000313" key="3">
    <source>
        <dbReference type="Proteomes" id="UP000192652"/>
    </source>
</evidence>
<feature type="region of interest" description="Disordered" evidence="1">
    <location>
        <begin position="86"/>
        <end position="125"/>
    </location>
</feature>
<dbReference type="EMBL" id="MSPX01000008">
    <property type="protein sequence ID" value="OQP86252.1"/>
    <property type="molecule type" value="Genomic_DNA"/>
</dbReference>
<dbReference type="Proteomes" id="UP000192652">
    <property type="component" value="Unassembled WGS sequence"/>
</dbReference>
<organism evidence="2 3">
    <name type="scientific">Xaviernesmea rhizosphaerae</name>
    <dbReference type="NCBI Taxonomy" id="1672749"/>
    <lineage>
        <taxon>Bacteria</taxon>
        <taxon>Pseudomonadati</taxon>
        <taxon>Pseudomonadota</taxon>
        <taxon>Alphaproteobacteria</taxon>
        <taxon>Hyphomicrobiales</taxon>
        <taxon>Rhizobiaceae</taxon>
        <taxon>Rhizobium/Agrobacterium group</taxon>
        <taxon>Xaviernesmea</taxon>
    </lineage>
</organism>
<evidence type="ECO:0000313" key="2">
    <source>
        <dbReference type="EMBL" id="OQP86252.1"/>
    </source>
</evidence>
<dbReference type="InterPro" id="IPR038561">
    <property type="entry name" value="SoxD_sf"/>
</dbReference>
<name>A0ABX3PDT2_9HYPH</name>
<keyword evidence="3" id="KW-1185">Reference proteome</keyword>
<protein>
    <submittedName>
        <fullName evidence="2">Sarcosine oxidase subunit delta</fullName>
    </submittedName>
</protein>
<evidence type="ECO:0000256" key="1">
    <source>
        <dbReference type="SAM" id="MobiDB-lite"/>
    </source>
</evidence>
<dbReference type="NCBIfam" id="TIGR01374">
    <property type="entry name" value="soxD"/>
    <property type="match status" value="1"/>
</dbReference>
<dbReference type="Pfam" id="PF04267">
    <property type="entry name" value="SoxD"/>
    <property type="match status" value="1"/>
</dbReference>
<sequence>MLLIHCPYCGEARAELEFRAAGDAHIDRPANIAAISDEEFAEYFFLRDNPKGLIYERWRHIHGCGRFFNAVRDTVSDKFVMTYKAGQPKPDLSKPDLSPAPGAAPALPADSRPVETYEATEGRAE</sequence>
<feature type="compositionally biased region" description="Basic and acidic residues" evidence="1">
    <location>
        <begin position="112"/>
        <end position="125"/>
    </location>
</feature>
<feature type="compositionally biased region" description="Low complexity" evidence="1">
    <location>
        <begin position="95"/>
        <end position="111"/>
    </location>
</feature>
<dbReference type="InterPro" id="IPR006279">
    <property type="entry name" value="SoxD"/>
</dbReference>
<gene>
    <name evidence="2" type="ORF">BTR14_11150</name>
</gene>
<dbReference type="Gene3D" id="3.30.2270.10">
    <property type="entry name" value="Folate-binding superfamily"/>
    <property type="match status" value="1"/>
</dbReference>